<accession>A0A9P5NBH4</accession>
<keyword evidence="2" id="KW-1185">Reference proteome</keyword>
<dbReference type="Proteomes" id="UP000724874">
    <property type="component" value="Unassembled WGS sequence"/>
</dbReference>
<sequence length="105" mass="11536">LEQRDVFVPPVTFPKNGTVWHIREHTHVSWDTTNHPVNITNKEGLILLRKAQVGTPVILGNGFDILQGKVAVTVPWVVDGDDYQIVLLGDSGNFSPFFTITGSGV</sequence>
<organism evidence="1 2">
    <name type="scientific">Gymnopilus junonius</name>
    <name type="common">Spectacular rustgill mushroom</name>
    <name type="synonym">Gymnopilus spectabilis subsp. junonius</name>
    <dbReference type="NCBI Taxonomy" id="109634"/>
    <lineage>
        <taxon>Eukaryota</taxon>
        <taxon>Fungi</taxon>
        <taxon>Dikarya</taxon>
        <taxon>Basidiomycota</taxon>
        <taxon>Agaricomycotina</taxon>
        <taxon>Agaricomycetes</taxon>
        <taxon>Agaricomycetidae</taxon>
        <taxon>Agaricales</taxon>
        <taxon>Agaricineae</taxon>
        <taxon>Hymenogastraceae</taxon>
        <taxon>Gymnopilus</taxon>
    </lineage>
</organism>
<evidence type="ECO:0000313" key="2">
    <source>
        <dbReference type="Proteomes" id="UP000724874"/>
    </source>
</evidence>
<proteinExistence type="predicted"/>
<dbReference type="AlphaFoldDB" id="A0A9P5NBH4"/>
<protein>
    <submittedName>
        <fullName evidence="1">Uncharacterized protein</fullName>
    </submittedName>
</protein>
<gene>
    <name evidence="1" type="ORF">CPB84DRAFT_1669058</name>
</gene>
<feature type="non-terminal residue" evidence="1">
    <location>
        <position position="1"/>
    </location>
</feature>
<name>A0A9P5NBH4_GYMJU</name>
<dbReference type="EMBL" id="JADNYJ010000142">
    <property type="protein sequence ID" value="KAF8880228.1"/>
    <property type="molecule type" value="Genomic_DNA"/>
</dbReference>
<evidence type="ECO:0000313" key="1">
    <source>
        <dbReference type="EMBL" id="KAF8880228.1"/>
    </source>
</evidence>
<comment type="caution">
    <text evidence="1">The sequence shown here is derived from an EMBL/GenBank/DDBJ whole genome shotgun (WGS) entry which is preliminary data.</text>
</comment>
<reference evidence="1" key="1">
    <citation type="submission" date="2020-11" db="EMBL/GenBank/DDBJ databases">
        <authorList>
            <consortium name="DOE Joint Genome Institute"/>
            <person name="Ahrendt S."/>
            <person name="Riley R."/>
            <person name="Andreopoulos W."/>
            <person name="LaButti K."/>
            <person name="Pangilinan J."/>
            <person name="Ruiz-duenas F.J."/>
            <person name="Barrasa J.M."/>
            <person name="Sanchez-Garcia M."/>
            <person name="Camarero S."/>
            <person name="Miyauchi S."/>
            <person name="Serrano A."/>
            <person name="Linde D."/>
            <person name="Babiker R."/>
            <person name="Drula E."/>
            <person name="Ayuso-Fernandez I."/>
            <person name="Pacheco R."/>
            <person name="Padilla G."/>
            <person name="Ferreira P."/>
            <person name="Barriuso J."/>
            <person name="Kellner H."/>
            <person name="Castanera R."/>
            <person name="Alfaro M."/>
            <person name="Ramirez L."/>
            <person name="Pisabarro A.G."/>
            <person name="Kuo A."/>
            <person name="Tritt A."/>
            <person name="Lipzen A."/>
            <person name="He G."/>
            <person name="Yan M."/>
            <person name="Ng V."/>
            <person name="Cullen D."/>
            <person name="Martin F."/>
            <person name="Rosso M.-N."/>
            <person name="Henrissat B."/>
            <person name="Hibbett D."/>
            <person name="Martinez A.T."/>
            <person name="Grigoriev I.V."/>
        </authorList>
    </citation>
    <scope>NUCLEOTIDE SEQUENCE</scope>
    <source>
        <strain evidence="1">AH 44721</strain>
    </source>
</reference>
<dbReference type="OrthoDB" id="2317741at2759"/>
<feature type="non-terminal residue" evidence="1">
    <location>
        <position position="105"/>
    </location>
</feature>